<dbReference type="PROSITE" id="PS51229">
    <property type="entry name" value="DCUN1"/>
    <property type="match status" value="1"/>
</dbReference>
<feature type="domain" description="DCUN1" evidence="2">
    <location>
        <begin position="6"/>
        <end position="76"/>
    </location>
</feature>
<organism evidence="3 4">
    <name type="scientific">Galerina marginata (strain CBS 339.88)</name>
    <dbReference type="NCBI Taxonomy" id="685588"/>
    <lineage>
        <taxon>Eukaryota</taxon>
        <taxon>Fungi</taxon>
        <taxon>Dikarya</taxon>
        <taxon>Basidiomycota</taxon>
        <taxon>Agaricomycotina</taxon>
        <taxon>Agaricomycetes</taxon>
        <taxon>Agaricomycetidae</taxon>
        <taxon>Agaricales</taxon>
        <taxon>Agaricineae</taxon>
        <taxon>Strophariaceae</taxon>
        <taxon>Galerina</taxon>
    </lineage>
</organism>
<dbReference type="GO" id="GO:0045116">
    <property type="term" value="P:protein neddylation"/>
    <property type="evidence" value="ECO:0007669"/>
    <property type="project" value="TreeGrafter"/>
</dbReference>
<reference evidence="4" key="1">
    <citation type="journal article" date="2014" name="Proc. Natl. Acad. Sci. U.S.A.">
        <title>Extensive sampling of basidiomycete genomes demonstrates inadequacy of the white-rot/brown-rot paradigm for wood decay fungi.</title>
        <authorList>
            <person name="Riley R."/>
            <person name="Salamov A.A."/>
            <person name="Brown D.W."/>
            <person name="Nagy L.G."/>
            <person name="Floudas D."/>
            <person name="Held B.W."/>
            <person name="Levasseur A."/>
            <person name="Lombard V."/>
            <person name="Morin E."/>
            <person name="Otillar R."/>
            <person name="Lindquist E.A."/>
            <person name="Sun H."/>
            <person name="LaButti K.M."/>
            <person name="Schmutz J."/>
            <person name="Jabbour D."/>
            <person name="Luo H."/>
            <person name="Baker S.E."/>
            <person name="Pisabarro A.G."/>
            <person name="Walton J.D."/>
            <person name="Blanchette R.A."/>
            <person name="Henrissat B."/>
            <person name="Martin F."/>
            <person name="Cullen D."/>
            <person name="Hibbett D.S."/>
            <person name="Grigoriev I.V."/>
        </authorList>
    </citation>
    <scope>NUCLEOTIDE SEQUENCE [LARGE SCALE GENOMIC DNA]</scope>
    <source>
        <strain evidence="4">CBS 339.88</strain>
    </source>
</reference>
<evidence type="ECO:0000259" key="2">
    <source>
        <dbReference type="PROSITE" id="PS51229"/>
    </source>
</evidence>
<dbReference type="EMBL" id="KL142370">
    <property type="protein sequence ID" value="KDR81895.1"/>
    <property type="molecule type" value="Genomic_DNA"/>
</dbReference>
<dbReference type="PANTHER" id="PTHR12281">
    <property type="entry name" value="RP42 RELATED"/>
    <property type="match status" value="1"/>
</dbReference>
<dbReference type="PANTHER" id="PTHR12281:SF12">
    <property type="entry name" value="DEFECTIVE IN CULLIN NEDDYLATION PROTEIN"/>
    <property type="match status" value="1"/>
</dbReference>
<evidence type="ECO:0000313" key="4">
    <source>
        <dbReference type="Proteomes" id="UP000027222"/>
    </source>
</evidence>
<dbReference type="STRING" id="685588.A0A067TFB0"/>
<dbReference type="OrthoDB" id="27198at2759"/>
<protein>
    <recommendedName>
        <fullName evidence="1">Defective in cullin neddylation protein</fullName>
    </recommendedName>
</protein>
<dbReference type="AlphaFoldDB" id="A0A067TFB0"/>
<dbReference type="Proteomes" id="UP000027222">
    <property type="component" value="Unassembled WGS sequence"/>
</dbReference>
<dbReference type="InterPro" id="IPR014764">
    <property type="entry name" value="DCN-prot"/>
</dbReference>
<dbReference type="GO" id="GO:0097602">
    <property type="term" value="F:cullin family protein binding"/>
    <property type="evidence" value="ECO:0007669"/>
    <property type="project" value="TreeGrafter"/>
</dbReference>
<accession>A0A067TFB0</accession>
<dbReference type="HOGENOM" id="CLU_182664_0_0_1"/>
<gene>
    <name evidence="3" type="ORF">GALMADRAFT_58902</name>
</gene>
<dbReference type="GO" id="GO:0000151">
    <property type="term" value="C:ubiquitin ligase complex"/>
    <property type="evidence" value="ECO:0007669"/>
    <property type="project" value="TreeGrafter"/>
</dbReference>
<sequence length="76" mass="8435">MKHEPYTPQRALVLFSTYADSDDANVIGPEGFEKLCTDADMPLDGPRPIVFAWQMGAKDMAKITKDEWVSGTSTLK</sequence>
<evidence type="ECO:0000313" key="3">
    <source>
        <dbReference type="EMBL" id="KDR81895.1"/>
    </source>
</evidence>
<proteinExistence type="predicted"/>
<dbReference type="Gene3D" id="1.10.238.10">
    <property type="entry name" value="EF-hand"/>
    <property type="match status" value="1"/>
</dbReference>
<name>A0A067TFB0_GALM3</name>
<comment type="function">
    <text evidence="1">Neddylation of cullins play an essential role in the regulation of SCF-type complexes activity.</text>
</comment>
<evidence type="ECO:0000256" key="1">
    <source>
        <dbReference type="RuleBase" id="RU410713"/>
    </source>
</evidence>
<keyword evidence="4" id="KW-1185">Reference proteome</keyword>
<dbReference type="InterPro" id="IPR005176">
    <property type="entry name" value="PONY_dom"/>
</dbReference>
<dbReference type="GO" id="GO:0031624">
    <property type="term" value="F:ubiquitin conjugating enzyme binding"/>
    <property type="evidence" value="ECO:0007669"/>
    <property type="project" value="TreeGrafter"/>
</dbReference>
<dbReference type="GO" id="GO:0032182">
    <property type="term" value="F:ubiquitin-like protein binding"/>
    <property type="evidence" value="ECO:0007669"/>
    <property type="project" value="TreeGrafter"/>
</dbReference>